<dbReference type="PANTHER" id="PTHR16943">
    <property type="entry name" value="2-METHYLCITRATE DEHYDRATASE-RELATED"/>
    <property type="match status" value="1"/>
</dbReference>
<dbReference type="InterPro" id="IPR042188">
    <property type="entry name" value="MmgE/PrpD_sf_2"/>
</dbReference>
<comment type="similarity">
    <text evidence="1">Belongs to the PrpD family.</text>
</comment>
<dbReference type="EMBL" id="NEVJ01000002">
    <property type="protein sequence ID" value="OZI24072.1"/>
    <property type="molecule type" value="Genomic_DNA"/>
</dbReference>
<evidence type="ECO:0000256" key="1">
    <source>
        <dbReference type="ARBA" id="ARBA00006174"/>
    </source>
</evidence>
<comment type="caution">
    <text evidence="5">The sequence shown here is derived from an EMBL/GenBank/DDBJ whole genome shotgun (WGS) entry which is preliminary data.</text>
</comment>
<dbReference type="Gene3D" id="1.10.4100.10">
    <property type="entry name" value="2-methylcitrate dehydratase PrpD"/>
    <property type="match status" value="1"/>
</dbReference>
<dbReference type="InterPro" id="IPR045337">
    <property type="entry name" value="MmgE_PrpD_C"/>
</dbReference>
<dbReference type="InterPro" id="IPR045336">
    <property type="entry name" value="MmgE_PrpD_N"/>
</dbReference>
<feature type="compositionally biased region" description="Basic and acidic residues" evidence="2">
    <location>
        <begin position="477"/>
        <end position="486"/>
    </location>
</feature>
<organism evidence="5 6">
    <name type="scientific">Bordetella genomosp. 9</name>
    <dbReference type="NCBI Taxonomy" id="1416803"/>
    <lineage>
        <taxon>Bacteria</taxon>
        <taxon>Pseudomonadati</taxon>
        <taxon>Pseudomonadota</taxon>
        <taxon>Betaproteobacteria</taxon>
        <taxon>Burkholderiales</taxon>
        <taxon>Alcaligenaceae</taxon>
        <taxon>Bordetella</taxon>
    </lineage>
</organism>
<dbReference type="InterPro" id="IPR005656">
    <property type="entry name" value="MmgE_PrpD"/>
</dbReference>
<feature type="region of interest" description="Disordered" evidence="2">
    <location>
        <begin position="462"/>
        <end position="486"/>
    </location>
</feature>
<feature type="domain" description="MmgE/PrpD N-terminal" evidence="3">
    <location>
        <begin position="1"/>
        <end position="243"/>
    </location>
</feature>
<dbReference type="Pfam" id="PF19305">
    <property type="entry name" value="MmgE_PrpD_C"/>
    <property type="match status" value="1"/>
</dbReference>
<feature type="domain" description="MmgE/PrpD C-terminal" evidence="4">
    <location>
        <begin position="270"/>
        <end position="433"/>
    </location>
</feature>
<dbReference type="InterPro" id="IPR036148">
    <property type="entry name" value="MmgE/PrpD_sf"/>
</dbReference>
<dbReference type="Pfam" id="PF03972">
    <property type="entry name" value="MmgE_PrpD_N"/>
    <property type="match status" value="1"/>
</dbReference>
<evidence type="ECO:0008006" key="7">
    <source>
        <dbReference type="Google" id="ProtNLM"/>
    </source>
</evidence>
<dbReference type="InterPro" id="IPR042183">
    <property type="entry name" value="MmgE/PrpD_sf_1"/>
</dbReference>
<evidence type="ECO:0000313" key="6">
    <source>
        <dbReference type="Proteomes" id="UP000216857"/>
    </source>
</evidence>
<protein>
    <recommendedName>
        <fullName evidence="7">2-methylcitrate dehydratase</fullName>
    </recommendedName>
</protein>
<dbReference type="OrthoDB" id="8680281at2"/>
<dbReference type="AlphaFoldDB" id="A0A261RHE2"/>
<sequence>MAQWVSELSPDRIPDAVRHAALSCVLDTVGVAVAGSITPPARAALALCAGVGAARSTVLAALARPAGTGAGIHATPPQAAFANATAAHALDFDDNCYAGFVHGSAVIVPALLACAQATGASGAQAITALVAGAECEYAVGAATHGLLYDLGWWTTGVLGPIGAAMAVCKLLDLDARRTAHALSLAVGMAAGTKSCFASDAKPLMAGKAAEAGVQAALLAQAGAHGPADPFGHEHGFAARYNQGRFDTAALHMPGDRWYLLDPGVDVKRIPVCLSSHAAVDALRALIRRHGFRAADVASVECDVPPVVAANLCHDVPDSPAQARFSMPYAIAMTLLEPDWGLDGLSANQLTRADLRAAMRGVRMRTGPSWNDPARRRDAPEGAIVRVELRDGTVLQGSRDKAVGSPGAPLSPAESTRKFLDCTVHVIGEPAAMRLLAQLRALDGPMPVQALFDTLAEASAMASDTSTAGAGAGAGADCRPRPRPRPE</sequence>
<evidence type="ECO:0000259" key="3">
    <source>
        <dbReference type="Pfam" id="PF03972"/>
    </source>
</evidence>
<evidence type="ECO:0000259" key="4">
    <source>
        <dbReference type="Pfam" id="PF19305"/>
    </source>
</evidence>
<dbReference type="Proteomes" id="UP000216857">
    <property type="component" value="Unassembled WGS sequence"/>
</dbReference>
<dbReference type="GO" id="GO:0016829">
    <property type="term" value="F:lyase activity"/>
    <property type="evidence" value="ECO:0007669"/>
    <property type="project" value="InterPro"/>
</dbReference>
<gene>
    <name evidence="5" type="ORF">CAL26_10885</name>
</gene>
<dbReference type="SUPFAM" id="SSF103378">
    <property type="entry name" value="2-methylcitrate dehydratase PrpD"/>
    <property type="match status" value="1"/>
</dbReference>
<evidence type="ECO:0000256" key="2">
    <source>
        <dbReference type="SAM" id="MobiDB-lite"/>
    </source>
</evidence>
<name>A0A261RHE2_9BORD</name>
<proteinExistence type="inferred from homology"/>
<dbReference type="PANTHER" id="PTHR16943:SF8">
    <property type="entry name" value="2-METHYLCITRATE DEHYDRATASE"/>
    <property type="match status" value="1"/>
</dbReference>
<accession>A0A261RHE2</accession>
<keyword evidence="6" id="KW-1185">Reference proteome</keyword>
<evidence type="ECO:0000313" key="5">
    <source>
        <dbReference type="EMBL" id="OZI24072.1"/>
    </source>
</evidence>
<dbReference type="Gene3D" id="3.30.1330.120">
    <property type="entry name" value="2-methylcitrate dehydratase PrpD"/>
    <property type="match status" value="1"/>
</dbReference>
<reference evidence="5" key="1">
    <citation type="submission" date="2017-05" db="EMBL/GenBank/DDBJ databases">
        <title>Complete and WGS of Bordetella genogroups.</title>
        <authorList>
            <person name="Spilker T."/>
            <person name="Lipuma J."/>
        </authorList>
    </citation>
    <scope>NUCLEOTIDE SEQUENCE</scope>
    <source>
        <strain evidence="5">AU21707</strain>
    </source>
</reference>